<dbReference type="Proteomes" id="UP001166093">
    <property type="component" value="Unassembled WGS sequence"/>
</dbReference>
<dbReference type="PANTHER" id="PTHR11471:SF28">
    <property type="entry name" value="DEATH LIGAND 1B-RELATED"/>
    <property type="match status" value="1"/>
</dbReference>
<accession>A0ABS2Y6H5</accession>
<dbReference type="SUPFAM" id="SSF49842">
    <property type="entry name" value="TNF-like"/>
    <property type="match status" value="1"/>
</dbReference>
<dbReference type="SMART" id="SM00207">
    <property type="entry name" value="TNF"/>
    <property type="match status" value="1"/>
</dbReference>
<organism evidence="13 14">
    <name type="scientific">Polyodon spathula</name>
    <name type="common">North American paddlefish</name>
    <name type="synonym">Squalus spathula</name>
    <dbReference type="NCBI Taxonomy" id="7913"/>
    <lineage>
        <taxon>Eukaryota</taxon>
        <taxon>Metazoa</taxon>
        <taxon>Chordata</taxon>
        <taxon>Craniata</taxon>
        <taxon>Vertebrata</taxon>
        <taxon>Euteleostomi</taxon>
        <taxon>Actinopterygii</taxon>
        <taxon>Chondrostei</taxon>
        <taxon>Acipenseriformes</taxon>
        <taxon>Polyodontidae</taxon>
        <taxon>Polyodon</taxon>
    </lineage>
</organism>
<keyword evidence="5" id="KW-0202">Cytokine</keyword>
<dbReference type="PANTHER" id="PTHR11471">
    <property type="entry name" value="TUMOR NECROSIS FACTOR FAMILY MEMBER"/>
    <property type="match status" value="1"/>
</dbReference>
<evidence type="ECO:0000313" key="13">
    <source>
        <dbReference type="EMBL" id="MBN3281811.1"/>
    </source>
</evidence>
<keyword evidence="9 11" id="KW-1133">Transmembrane helix</keyword>
<dbReference type="PIRSF" id="PIRSF038013">
    <property type="entry name" value="TNF10_TNF11"/>
    <property type="match status" value="1"/>
</dbReference>
<dbReference type="Gene3D" id="2.60.120.40">
    <property type="match status" value="1"/>
</dbReference>
<evidence type="ECO:0000256" key="7">
    <source>
        <dbReference type="ARBA" id="ARBA00022692"/>
    </source>
</evidence>
<dbReference type="CDD" id="cd00184">
    <property type="entry name" value="TNF"/>
    <property type="match status" value="1"/>
</dbReference>
<comment type="similarity">
    <text evidence="3">Belongs to the tumor necrosis factor family.</text>
</comment>
<dbReference type="Pfam" id="PF00229">
    <property type="entry name" value="TNF"/>
    <property type="match status" value="1"/>
</dbReference>
<dbReference type="PROSITE" id="PS50049">
    <property type="entry name" value="THD_2"/>
    <property type="match status" value="1"/>
</dbReference>
<dbReference type="InterPro" id="IPR006052">
    <property type="entry name" value="TNF_dom"/>
</dbReference>
<feature type="non-terminal residue" evidence="13">
    <location>
        <position position="339"/>
    </location>
</feature>
<keyword evidence="7 11" id="KW-0812">Transmembrane</keyword>
<comment type="caution">
    <text evidence="13">The sequence shown here is derived from an EMBL/GenBank/DDBJ whole genome shotgun (WGS) entry which is preliminary data.</text>
</comment>
<evidence type="ECO:0000256" key="2">
    <source>
        <dbReference type="ARBA" id="ARBA00004613"/>
    </source>
</evidence>
<evidence type="ECO:0000256" key="10">
    <source>
        <dbReference type="ARBA" id="ARBA00023136"/>
    </source>
</evidence>
<dbReference type="InterPro" id="IPR008983">
    <property type="entry name" value="Tumour_necrosis_fac-like_dom"/>
</dbReference>
<evidence type="ECO:0000259" key="12">
    <source>
        <dbReference type="PROSITE" id="PS50049"/>
    </source>
</evidence>
<evidence type="ECO:0000313" key="14">
    <source>
        <dbReference type="Proteomes" id="UP001166093"/>
    </source>
</evidence>
<dbReference type="InterPro" id="IPR017355">
    <property type="entry name" value="TNF_ligand_10/11"/>
</dbReference>
<feature type="transmembrane region" description="Helical" evidence="11">
    <location>
        <begin position="38"/>
        <end position="60"/>
    </location>
</feature>
<sequence length="339" mass="38278">MANENNQDYSRSNSNDSKTYMIIPTAKRENDTSSKLSVVMVVVVVIVLQIACTTALFVYFNMSISQFGMSSYVLSTHNSPGELETKNQGVTEELKCLKLLNKLEDTIAGGQIPEEVRVFMEPCMKVADSIKSYIAKVTEHAIRRHLLQEARNLPRSFNTSDAQFVSEVTQRPSAHLSLRDVSHQPHDESQSNDLHQSCRHPIRTWDTGSFGSHIHNMSLNEGWLKVTRNGRYYLYSQVYFRYPTDSSLDPHNPAPESHSSHQLVQCIYKKTSYLKPILLLKGVGTKCWAEDAEYALHSVYQGGLFELRSGDKVFVSVSSVPMVYADETSSYFGAFQLDL</sequence>
<keyword evidence="6" id="KW-0964">Secreted</keyword>
<keyword evidence="10 11" id="KW-0472">Membrane</keyword>
<evidence type="ECO:0000256" key="6">
    <source>
        <dbReference type="ARBA" id="ARBA00022525"/>
    </source>
</evidence>
<comment type="subcellular location">
    <subcellularLocation>
        <location evidence="1">Cell membrane</location>
        <topology evidence="1">Single-pass type II membrane protein</topology>
    </subcellularLocation>
    <subcellularLocation>
        <location evidence="2">Secreted</location>
    </subcellularLocation>
</comment>
<evidence type="ECO:0000256" key="11">
    <source>
        <dbReference type="SAM" id="Phobius"/>
    </source>
</evidence>
<proteinExistence type="inferred from homology"/>
<evidence type="ECO:0000256" key="3">
    <source>
        <dbReference type="ARBA" id="ARBA00008670"/>
    </source>
</evidence>
<gene>
    <name evidence="13" type="primary">Tnfsf10_0</name>
    <name evidence="13" type="ORF">GTO93_0003665</name>
</gene>
<evidence type="ECO:0000256" key="5">
    <source>
        <dbReference type="ARBA" id="ARBA00022514"/>
    </source>
</evidence>
<keyword evidence="8" id="KW-0735">Signal-anchor</keyword>
<name>A0ABS2Y6H5_POLSP</name>
<evidence type="ECO:0000256" key="4">
    <source>
        <dbReference type="ARBA" id="ARBA00022475"/>
    </source>
</evidence>
<evidence type="ECO:0000256" key="1">
    <source>
        <dbReference type="ARBA" id="ARBA00004401"/>
    </source>
</evidence>
<protein>
    <submittedName>
        <fullName evidence="13">TNF10 factor</fullName>
    </submittedName>
</protein>
<keyword evidence="4" id="KW-1003">Cell membrane</keyword>
<dbReference type="EMBL" id="JAAWVQ010111975">
    <property type="protein sequence ID" value="MBN3281811.1"/>
    <property type="molecule type" value="Genomic_DNA"/>
</dbReference>
<evidence type="ECO:0000256" key="9">
    <source>
        <dbReference type="ARBA" id="ARBA00022989"/>
    </source>
</evidence>
<reference evidence="13" key="1">
    <citation type="journal article" date="2021" name="Cell">
        <title>Tracing the genetic footprints of vertebrate landing in non-teleost ray-finned fishes.</title>
        <authorList>
            <person name="Bi X."/>
            <person name="Wang K."/>
            <person name="Yang L."/>
            <person name="Pan H."/>
            <person name="Jiang H."/>
            <person name="Wei Q."/>
            <person name="Fang M."/>
            <person name="Yu H."/>
            <person name="Zhu C."/>
            <person name="Cai Y."/>
            <person name="He Y."/>
            <person name="Gan X."/>
            <person name="Zeng H."/>
            <person name="Yu D."/>
            <person name="Zhu Y."/>
            <person name="Jiang H."/>
            <person name="Qiu Q."/>
            <person name="Yang H."/>
            <person name="Zhang Y.E."/>
            <person name="Wang W."/>
            <person name="Zhu M."/>
            <person name="He S."/>
            <person name="Zhang G."/>
        </authorList>
    </citation>
    <scope>NUCLEOTIDE SEQUENCE</scope>
    <source>
        <strain evidence="13">Pddl_001</strain>
    </source>
</reference>
<feature type="domain" description="THD" evidence="12">
    <location>
        <begin position="172"/>
        <end position="337"/>
    </location>
</feature>
<evidence type="ECO:0000256" key="8">
    <source>
        <dbReference type="ARBA" id="ARBA00022968"/>
    </source>
</evidence>
<keyword evidence="14" id="KW-1185">Reference proteome</keyword>
<feature type="non-terminal residue" evidence="13">
    <location>
        <position position="1"/>
    </location>
</feature>